<dbReference type="PANTHER" id="PTHR38035:SF1">
    <property type="entry name" value="ANCILLARY SECYEG TRANSLOCON SUBUNIT"/>
    <property type="match status" value="1"/>
</dbReference>
<comment type="subcellular location">
    <subcellularLocation>
        <location evidence="2">Cell membrane</location>
    </subcellularLocation>
    <subcellularLocation>
        <location evidence="1">Membrane</location>
        <topology evidence="1">Single-pass membrane protein</topology>
    </subcellularLocation>
</comment>
<evidence type="ECO:0000256" key="3">
    <source>
        <dbReference type="ARBA" id="ARBA00022475"/>
    </source>
</evidence>
<keyword evidence="7" id="KW-0143">Chaperone</keyword>
<sequence length="212" mass="23005">MQTEEEQIAQLKEWWQRNGKPLLAGGVLAVAGVFGWQYWQNYQASQAAAASYTYQQLLENVLSPEVERDTAEVVELSNKLKSEFAGSPYSQYGALLAAKLAVEAGKLDDAAAELQAVVDKPADATLGELARQRLARVLAAQDKAEEGLTLLDGEAPASYQASREELRGDLLKQLQRPAEAREAYQKARAVLADDAAQGTLQLKLDDLAEGDA</sequence>
<dbReference type="InterPro" id="IPR026039">
    <property type="entry name" value="YfgM"/>
</dbReference>
<evidence type="ECO:0000256" key="7">
    <source>
        <dbReference type="ARBA" id="ARBA00023186"/>
    </source>
</evidence>
<evidence type="ECO:0000256" key="4">
    <source>
        <dbReference type="ARBA" id="ARBA00022692"/>
    </source>
</evidence>
<reference evidence="11" key="1">
    <citation type="journal article" date="2019" name="Int. J. Syst. Evol. Microbiol.">
        <title>The Global Catalogue of Microorganisms (GCM) 10K type strain sequencing project: providing services to taxonomists for standard genome sequencing and annotation.</title>
        <authorList>
            <consortium name="The Broad Institute Genomics Platform"/>
            <consortium name="The Broad Institute Genome Sequencing Center for Infectious Disease"/>
            <person name="Wu L."/>
            <person name="Ma J."/>
        </authorList>
    </citation>
    <scope>NUCLEOTIDE SEQUENCE [LARGE SCALE GENOMIC DNA]</scope>
    <source>
        <strain evidence="11">CCM 8778</strain>
    </source>
</reference>
<dbReference type="EMBL" id="BMDE01000001">
    <property type="protein sequence ID" value="GGH88351.1"/>
    <property type="molecule type" value="Genomic_DNA"/>
</dbReference>
<evidence type="ECO:0000313" key="10">
    <source>
        <dbReference type="EMBL" id="GGH88351.1"/>
    </source>
</evidence>
<keyword evidence="4 8" id="KW-0812">Transmembrane</keyword>
<keyword evidence="6 8" id="KW-0472">Membrane</keyword>
<dbReference type="InterPro" id="IPR018704">
    <property type="entry name" value="SecYEG/CpoB_TPR"/>
</dbReference>
<evidence type="ECO:0000256" key="8">
    <source>
        <dbReference type="SAM" id="Phobius"/>
    </source>
</evidence>
<evidence type="ECO:0000256" key="5">
    <source>
        <dbReference type="ARBA" id="ARBA00022989"/>
    </source>
</evidence>
<evidence type="ECO:0000256" key="2">
    <source>
        <dbReference type="ARBA" id="ARBA00004236"/>
    </source>
</evidence>
<feature type="transmembrane region" description="Helical" evidence="8">
    <location>
        <begin position="21"/>
        <end position="39"/>
    </location>
</feature>
<evidence type="ECO:0000256" key="1">
    <source>
        <dbReference type="ARBA" id="ARBA00004167"/>
    </source>
</evidence>
<dbReference type="PIRSF" id="PIRSF006170">
    <property type="entry name" value="YfgM"/>
    <property type="match status" value="1"/>
</dbReference>
<name>A0ABQ2ACC4_9PSED</name>
<keyword evidence="5 8" id="KW-1133">Transmembrane helix</keyword>
<feature type="domain" description="Ancillary SecYEG translocon subunit/Cell division coordinator CpoB TPR" evidence="9">
    <location>
        <begin position="12"/>
        <end position="208"/>
    </location>
</feature>
<proteinExistence type="predicted"/>
<dbReference type="Pfam" id="PF09976">
    <property type="entry name" value="TPR_21"/>
    <property type="match status" value="1"/>
</dbReference>
<evidence type="ECO:0000259" key="9">
    <source>
        <dbReference type="Pfam" id="PF09976"/>
    </source>
</evidence>
<keyword evidence="11" id="KW-1185">Reference proteome</keyword>
<comment type="caution">
    <text evidence="10">The sequence shown here is derived from an EMBL/GenBank/DDBJ whole genome shotgun (WGS) entry which is preliminary data.</text>
</comment>
<accession>A0ABQ2ACC4</accession>
<dbReference type="Proteomes" id="UP000655550">
    <property type="component" value="Unassembled WGS sequence"/>
</dbReference>
<dbReference type="PANTHER" id="PTHR38035">
    <property type="entry name" value="UPF0070 PROTEIN YFGM"/>
    <property type="match status" value="1"/>
</dbReference>
<dbReference type="RefSeq" id="WP_093986964.1">
    <property type="nucleotide sequence ID" value="NZ_BMDE01000001.1"/>
</dbReference>
<gene>
    <name evidence="10" type="ORF">GCM10007363_00850</name>
</gene>
<protein>
    <recommendedName>
        <fullName evidence="9">Ancillary SecYEG translocon subunit/Cell division coordinator CpoB TPR domain-containing protein</fullName>
    </recommendedName>
</protein>
<evidence type="ECO:0000256" key="6">
    <source>
        <dbReference type="ARBA" id="ARBA00023136"/>
    </source>
</evidence>
<keyword evidence="3" id="KW-1003">Cell membrane</keyword>
<evidence type="ECO:0000313" key="11">
    <source>
        <dbReference type="Proteomes" id="UP000655550"/>
    </source>
</evidence>
<organism evidence="10 11">
    <name type="scientific">Pseudomonas fluvialis</name>
    <dbReference type="NCBI Taxonomy" id="1793966"/>
    <lineage>
        <taxon>Bacteria</taxon>
        <taxon>Pseudomonadati</taxon>
        <taxon>Pseudomonadota</taxon>
        <taxon>Gammaproteobacteria</taxon>
        <taxon>Pseudomonadales</taxon>
        <taxon>Pseudomonadaceae</taxon>
        <taxon>Pseudomonas</taxon>
    </lineage>
</organism>